<reference evidence="2 3" key="2">
    <citation type="journal article" date="2011" name="Stand. Genomic Sci.">
        <title>Complete genome sequence of Paludibacter propionicigenes type strain (WB4).</title>
        <authorList>
            <person name="Gronow S."/>
            <person name="Munk C."/>
            <person name="Lapidus A."/>
            <person name="Nolan M."/>
            <person name="Lucas S."/>
            <person name="Hammon N."/>
            <person name="Deshpande S."/>
            <person name="Cheng J.F."/>
            <person name="Tapia R."/>
            <person name="Han C."/>
            <person name="Goodwin L."/>
            <person name="Pitluck S."/>
            <person name="Liolios K."/>
            <person name="Ivanova N."/>
            <person name="Mavromatis K."/>
            <person name="Mikhailova N."/>
            <person name="Pati A."/>
            <person name="Chen A."/>
            <person name="Palaniappan K."/>
            <person name="Land M."/>
            <person name="Hauser L."/>
            <person name="Chang Y.J."/>
            <person name="Jeffries C.D."/>
            <person name="Brambilla E."/>
            <person name="Rohde M."/>
            <person name="Goker M."/>
            <person name="Detter J.C."/>
            <person name="Woyke T."/>
            <person name="Bristow J."/>
            <person name="Eisen J.A."/>
            <person name="Markowitz V."/>
            <person name="Hugenholtz P."/>
            <person name="Kyrpides N.C."/>
            <person name="Klenk H.P."/>
        </authorList>
    </citation>
    <scope>NUCLEOTIDE SEQUENCE [LARGE SCALE GENOMIC DNA]</scope>
    <source>
        <strain evidence="3">DSM 17365 / JCM 13257 / WB4</strain>
    </source>
</reference>
<dbReference type="STRING" id="694427.Palpr_2642"/>
<dbReference type="SUPFAM" id="SSF101898">
    <property type="entry name" value="NHL repeat"/>
    <property type="match status" value="1"/>
</dbReference>
<sequence>MRTKKGMILTILLISCLQSCIYDTSFMSEVDIKKPNTYHQLDITLSSTKDSIVIFGPTNFNFNVNTYGLRFNAGVLKYLNVNQPFEQSTGSFTINPDIKNENWFDLTIDFYACTGSGSIADRLKAENYLGSRTWKVRYLNLKTFDYHFQNNITADSIAQVFWIKPKEAPSTIGVVYKGYSTKLTVTRVSGDTLFYSDNDYCGGYQNYELNVSVNSNEQIEFGTNINYPYPEFIITPIRFDSCLVTWTPSPIKRYYKLSNKYAGFGNSFKDLALPGVDINYNLSTYPANYTSSSSYRAYIWTTYVQGVKADYNWAYSNVKDKFVLSKAIPKYPGLIWSDYSLPPYDRKVDGFGVEYLLVGNNAGTHFVGILNNVLHVFDENLTDIRQITLESRPETVSLYYVQMTDNGCFVCFNNYREFTMYNIGSDPTWQRFTFMPNLDNASTITIPMTITSLTADGHYAAICGEKNLYIYDVSDHQHATIVFSTPRSNAYSVLANRLNKSELIVTAKDKIEVRSCPDFQLKKQLVLNGMGDFNIMNVDSYSNILLVSSSSYYHFIDLGTMKEIFRFTLGGNPYYGYDGRLYRKQFFMGGTKTDMTPYLK</sequence>
<feature type="signal peptide" evidence="1">
    <location>
        <begin position="1"/>
        <end position="21"/>
    </location>
</feature>
<gene>
    <name evidence="2" type="ordered locus">Palpr_2642</name>
</gene>
<dbReference type="EMBL" id="CP002345">
    <property type="protein sequence ID" value="ADQ80773.1"/>
    <property type="molecule type" value="Genomic_DNA"/>
</dbReference>
<protein>
    <recommendedName>
        <fullName evidence="4">Lipoprotein</fullName>
    </recommendedName>
</protein>
<dbReference type="OrthoDB" id="1090267at2"/>
<proteinExistence type="predicted"/>
<evidence type="ECO:0000313" key="2">
    <source>
        <dbReference type="EMBL" id="ADQ80773.1"/>
    </source>
</evidence>
<name>E4T7S9_PALPW</name>
<dbReference type="AlphaFoldDB" id="E4T7S9"/>
<dbReference type="HOGENOM" id="CLU_459159_0_0_10"/>
<organism evidence="2 3">
    <name type="scientific">Paludibacter propionicigenes (strain DSM 17365 / JCM 13257 / WB4)</name>
    <dbReference type="NCBI Taxonomy" id="694427"/>
    <lineage>
        <taxon>Bacteria</taxon>
        <taxon>Pseudomonadati</taxon>
        <taxon>Bacteroidota</taxon>
        <taxon>Bacteroidia</taxon>
        <taxon>Bacteroidales</taxon>
        <taxon>Paludibacteraceae</taxon>
        <taxon>Paludibacter</taxon>
    </lineage>
</organism>
<evidence type="ECO:0000256" key="1">
    <source>
        <dbReference type="SAM" id="SignalP"/>
    </source>
</evidence>
<accession>E4T7S9</accession>
<keyword evidence="3" id="KW-1185">Reference proteome</keyword>
<reference key="1">
    <citation type="submission" date="2010-11" db="EMBL/GenBank/DDBJ databases">
        <title>The complete genome of Paludibacter propionicigenes DSM 17365.</title>
        <authorList>
            <consortium name="US DOE Joint Genome Institute (JGI-PGF)"/>
            <person name="Lucas S."/>
            <person name="Copeland A."/>
            <person name="Lapidus A."/>
            <person name="Bruce D."/>
            <person name="Goodwin L."/>
            <person name="Pitluck S."/>
            <person name="Kyrpides N."/>
            <person name="Mavromatis K."/>
            <person name="Ivanova N."/>
            <person name="Munk A.C."/>
            <person name="Brettin T."/>
            <person name="Detter J.C."/>
            <person name="Han C."/>
            <person name="Tapia R."/>
            <person name="Land M."/>
            <person name="Hauser L."/>
            <person name="Markowitz V."/>
            <person name="Cheng J.-F."/>
            <person name="Hugenholtz P."/>
            <person name="Woyke T."/>
            <person name="Wu D."/>
            <person name="Gronow S."/>
            <person name="Wellnitz S."/>
            <person name="Brambilla E."/>
            <person name="Klenk H.-P."/>
            <person name="Eisen J.A."/>
        </authorList>
    </citation>
    <scope>NUCLEOTIDE SEQUENCE</scope>
    <source>
        <strain>WB4</strain>
    </source>
</reference>
<keyword evidence="1" id="KW-0732">Signal</keyword>
<evidence type="ECO:0008006" key="4">
    <source>
        <dbReference type="Google" id="ProtNLM"/>
    </source>
</evidence>
<feature type="chain" id="PRO_5003189529" description="Lipoprotein" evidence="1">
    <location>
        <begin position="22"/>
        <end position="600"/>
    </location>
</feature>
<dbReference type="KEGG" id="ppn:Palpr_2642"/>
<dbReference type="RefSeq" id="WP_013446142.1">
    <property type="nucleotide sequence ID" value="NC_014734.1"/>
</dbReference>
<dbReference type="Proteomes" id="UP000008718">
    <property type="component" value="Chromosome"/>
</dbReference>
<dbReference type="PROSITE" id="PS51257">
    <property type="entry name" value="PROKAR_LIPOPROTEIN"/>
    <property type="match status" value="1"/>
</dbReference>
<evidence type="ECO:0000313" key="3">
    <source>
        <dbReference type="Proteomes" id="UP000008718"/>
    </source>
</evidence>